<evidence type="ECO:0000313" key="2">
    <source>
        <dbReference type="EMBL" id="AXI28694.1"/>
    </source>
</evidence>
<feature type="transmembrane region" description="Helical" evidence="1">
    <location>
        <begin position="34"/>
        <end position="52"/>
    </location>
</feature>
<evidence type="ECO:0000313" key="3">
    <source>
        <dbReference type="Proteomes" id="UP000253834"/>
    </source>
</evidence>
<keyword evidence="1" id="KW-0812">Transmembrane</keyword>
<reference evidence="2 3" key="1">
    <citation type="submission" date="2017-07" db="EMBL/GenBank/DDBJ databases">
        <title>Isolation and development of strain Bacillus megaterium SR7 for enhanced growth and metabolite production under supercritical carbon dioxide.</title>
        <authorList>
            <person name="Freedman A.J.E."/>
            <person name="Peet K.C."/>
            <person name="Boock J.T."/>
            <person name="Penn K."/>
            <person name="Prather K.L.J."/>
            <person name="Thompson J.R."/>
        </authorList>
    </citation>
    <scope>NUCLEOTIDE SEQUENCE [LARGE SCALE GENOMIC DNA]</scope>
    <source>
        <strain evidence="2 3">SR7</strain>
    </source>
</reference>
<protein>
    <submittedName>
        <fullName evidence="2">Uncharacterized protein</fullName>
    </submittedName>
</protein>
<accession>A0AA86LT59</accession>
<gene>
    <name evidence="2" type="ORF">CIB87_06600</name>
</gene>
<organism evidence="2 3">
    <name type="scientific">Priestia megaterium</name>
    <name type="common">Bacillus megaterium</name>
    <dbReference type="NCBI Taxonomy" id="1404"/>
    <lineage>
        <taxon>Bacteria</taxon>
        <taxon>Bacillati</taxon>
        <taxon>Bacillota</taxon>
        <taxon>Bacilli</taxon>
        <taxon>Bacillales</taxon>
        <taxon>Bacillaceae</taxon>
        <taxon>Priestia</taxon>
    </lineage>
</organism>
<dbReference type="AlphaFoldDB" id="A0AA86LT59"/>
<dbReference type="EMBL" id="CP022674">
    <property type="protein sequence ID" value="AXI28694.1"/>
    <property type="molecule type" value="Genomic_DNA"/>
</dbReference>
<name>A0AA86LT59_PRIMG</name>
<proteinExistence type="predicted"/>
<sequence length="75" mass="8851">MKWIMVLGITICVFLIVLYEWPKMERNQKKEKTSFVLLTTMGWLLAILLLFFPDMPGPTQMIDMLFKPLGKMLEK</sequence>
<evidence type="ECO:0000256" key="1">
    <source>
        <dbReference type="SAM" id="Phobius"/>
    </source>
</evidence>
<feature type="transmembrane region" description="Helical" evidence="1">
    <location>
        <begin position="6"/>
        <end position="22"/>
    </location>
</feature>
<keyword evidence="1" id="KW-0472">Membrane</keyword>
<keyword evidence="1" id="KW-1133">Transmembrane helix</keyword>
<dbReference type="Proteomes" id="UP000253834">
    <property type="component" value="Chromosome"/>
</dbReference>